<keyword evidence="2" id="KW-0479">Metal-binding</keyword>
<dbReference type="GO" id="GO:0016846">
    <property type="term" value="F:carbon-sulfur lyase activity"/>
    <property type="evidence" value="ECO:0007669"/>
    <property type="project" value="InterPro"/>
</dbReference>
<evidence type="ECO:0000256" key="4">
    <source>
        <dbReference type="ARBA" id="ARBA00023239"/>
    </source>
</evidence>
<dbReference type="Gene3D" id="3.90.1590.10">
    <property type="entry name" value="glutathione-dependent formaldehyde- activating enzyme (gfa)"/>
    <property type="match status" value="1"/>
</dbReference>
<dbReference type="InterPro" id="IPR006913">
    <property type="entry name" value="CENP-V/GFA"/>
</dbReference>
<feature type="domain" description="CENP-V/GFA" evidence="5">
    <location>
        <begin position="1"/>
        <end position="105"/>
    </location>
</feature>
<organism evidence="6 7">
    <name type="scientific">Alkalilimnicola ehrlichii</name>
    <dbReference type="NCBI Taxonomy" id="351052"/>
    <lineage>
        <taxon>Bacteria</taxon>
        <taxon>Pseudomonadati</taxon>
        <taxon>Pseudomonadota</taxon>
        <taxon>Gammaproteobacteria</taxon>
        <taxon>Chromatiales</taxon>
        <taxon>Ectothiorhodospiraceae</taxon>
        <taxon>Alkalilimnicola</taxon>
    </lineage>
</organism>
<dbReference type="InterPro" id="IPR011057">
    <property type="entry name" value="Mss4-like_sf"/>
</dbReference>
<dbReference type="PROSITE" id="PS51891">
    <property type="entry name" value="CENP_V_GFA"/>
    <property type="match status" value="1"/>
</dbReference>
<dbReference type="OrthoDB" id="4188830at2"/>
<dbReference type="AlphaFoldDB" id="A0A3E0WXP4"/>
<evidence type="ECO:0000259" key="5">
    <source>
        <dbReference type="PROSITE" id="PS51891"/>
    </source>
</evidence>
<keyword evidence="3" id="KW-0862">Zinc</keyword>
<comment type="caution">
    <text evidence="6">The sequence shown here is derived from an EMBL/GenBank/DDBJ whole genome shotgun (WGS) entry which is preliminary data.</text>
</comment>
<reference evidence="7" key="1">
    <citation type="submission" date="2017-05" db="EMBL/GenBank/DDBJ databases">
        <authorList>
            <person name="Sharma S."/>
            <person name="Sidhu C."/>
            <person name="Pinnaka A.K."/>
        </authorList>
    </citation>
    <scope>NUCLEOTIDE SEQUENCE [LARGE SCALE GENOMIC DNA]</scope>
    <source>
        <strain evidence="7">AK93</strain>
    </source>
</reference>
<dbReference type="Pfam" id="PF04828">
    <property type="entry name" value="GFA"/>
    <property type="match status" value="1"/>
</dbReference>
<dbReference type="PANTHER" id="PTHR33337:SF40">
    <property type="entry name" value="CENP-V_GFA DOMAIN-CONTAINING PROTEIN-RELATED"/>
    <property type="match status" value="1"/>
</dbReference>
<dbReference type="PANTHER" id="PTHR33337">
    <property type="entry name" value="GFA DOMAIN-CONTAINING PROTEIN"/>
    <property type="match status" value="1"/>
</dbReference>
<dbReference type="EMBL" id="NFZW01000008">
    <property type="protein sequence ID" value="RFA36933.1"/>
    <property type="molecule type" value="Genomic_DNA"/>
</dbReference>
<keyword evidence="4" id="KW-0456">Lyase</keyword>
<protein>
    <submittedName>
        <fullName evidence="6">Aldehyde-activating protein</fullName>
    </submittedName>
</protein>
<evidence type="ECO:0000313" key="7">
    <source>
        <dbReference type="Proteomes" id="UP000256763"/>
    </source>
</evidence>
<comment type="similarity">
    <text evidence="1">Belongs to the Gfa family.</text>
</comment>
<gene>
    <name evidence="6" type="ORF">CAL65_09645</name>
</gene>
<evidence type="ECO:0000256" key="3">
    <source>
        <dbReference type="ARBA" id="ARBA00022833"/>
    </source>
</evidence>
<dbReference type="Proteomes" id="UP000256763">
    <property type="component" value="Unassembled WGS sequence"/>
</dbReference>
<evidence type="ECO:0000256" key="1">
    <source>
        <dbReference type="ARBA" id="ARBA00005495"/>
    </source>
</evidence>
<name>A0A3E0WXP4_9GAMM</name>
<keyword evidence="7" id="KW-1185">Reference proteome</keyword>
<proteinExistence type="inferred from homology"/>
<dbReference type="GO" id="GO:0046872">
    <property type="term" value="F:metal ion binding"/>
    <property type="evidence" value="ECO:0007669"/>
    <property type="project" value="UniProtKB-KW"/>
</dbReference>
<dbReference type="SUPFAM" id="SSF51316">
    <property type="entry name" value="Mss4-like"/>
    <property type="match status" value="1"/>
</dbReference>
<evidence type="ECO:0000313" key="6">
    <source>
        <dbReference type="EMBL" id="RFA36933.1"/>
    </source>
</evidence>
<evidence type="ECO:0000256" key="2">
    <source>
        <dbReference type="ARBA" id="ARBA00022723"/>
    </source>
</evidence>
<dbReference type="RefSeq" id="WP_116302197.1">
    <property type="nucleotide sequence ID" value="NZ_NFZV01000008.1"/>
</dbReference>
<accession>A0A3E0WXP4</accession>
<sequence>MKGSCLCGAVTYEVDQLDMPIGHCHCRTCQKAHAAAFATTAGVYREHFRWTAGEQYLKNFESSPGKRRWFCSQCGSHLVAERDGQRHVVLRVPTLDDDPGGRPVLHIWTSHDVPWLAYAEELPAYEEWPPGR</sequence>